<gene>
    <name evidence="2" type="ORF">IT774_15820</name>
</gene>
<dbReference type="InterPro" id="IPR008517">
    <property type="entry name" value="GNA1162-like"/>
</dbReference>
<dbReference type="PROSITE" id="PS51257">
    <property type="entry name" value="PROKAR_LIPOPROTEIN"/>
    <property type="match status" value="1"/>
</dbReference>
<reference evidence="2 3" key="1">
    <citation type="submission" date="2020-11" db="EMBL/GenBank/DDBJ databases">
        <title>Complete genome sequence for Salinimonas sp. strain G2-b.</title>
        <authorList>
            <person name="Park S.-J."/>
        </authorList>
    </citation>
    <scope>NUCLEOTIDE SEQUENCE [LARGE SCALE GENOMIC DNA]</scope>
    <source>
        <strain evidence="2 3">G2-b</strain>
    </source>
</reference>
<keyword evidence="3" id="KW-1185">Reference proteome</keyword>
<accession>A0A7S9HCX1</accession>
<protein>
    <submittedName>
        <fullName evidence="2">DUF799 domain-containing protein</fullName>
    </submittedName>
</protein>
<dbReference type="Gene3D" id="3.40.50.10610">
    <property type="entry name" value="ABC-type transport auxiliary lipoprotein component"/>
    <property type="match status" value="1"/>
</dbReference>
<dbReference type="RefSeq" id="WP_195810626.1">
    <property type="nucleotide sequence ID" value="NZ_CP064795.1"/>
</dbReference>
<sequence length="225" mass="23959">MKCFKLLFLLTISVLLVACTSMPPAYDYSAFKAANPKSVVVLPPINNTPEVIAPYSIMAQVAPPIAESGFYVFPVAVVDQTFKNNGLTVAQDIHAVEFKKLSEIFGADAALYINIEEYGTSYVVISSETRVTVAASLVDLSSGNLLWKSTATASSAENQNANSGGLIGILVQAAVSQIFETITDRGFDIAAITSSRLLSAESYNGLLYGPRSPKFGHPVPSEKAN</sequence>
<dbReference type="Proteomes" id="UP000595095">
    <property type="component" value="Chromosome"/>
</dbReference>
<name>A0A7S9HCX1_9ALTE</name>
<feature type="signal peptide" evidence="1">
    <location>
        <begin position="1"/>
        <end position="18"/>
    </location>
</feature>
<dbReference type="KEGG" id="smaa:IT774_15820"/>
<evidence type="ECO:0000313" key="2">
    <source>
        <dbReference type="EMBL" id="QPG05539.1"/>
    </source>
</evidence>
<keyword evidence="1" id="KW-0732">Signal</keyword>
<dbReference type="AlphaFoldDB" id="A0A7S9HCX1"/>
<evidence type="ECO:0000313" key="3">
    <source>
        <dbReference type="Proteomes" id="UP000595095"/>
    </source>
</evidence>
<evidence type="ECO:0000256" key="1">
    <source>
        <dbReference type="SAM" id="SignalP"/>
    </source>
</evidence>
<proteinExistence type="predicted"/>
<dbReference type="Pfam" id="PF05643">
    <property type="entry name" value="GNA1162-like"/>
    <property type="match status" value="1"/>
</dbReference>
<organism evidence="2 3">
    <name type="scientific">Salinimonas marina</name>
    <dbReference type="NCBI Taxonomy" id="2785918"/>
    <lineage>
        <taxon>Bacteria</taxon>
        <taxon>Pseudomonadati</taxon>
        <taxon>Pseudomonadota</taxon>
        <taxon>Gammaproteobacteria</taxon>
        <taxon>Alteromonadales</taxon>
        <taxon>Alteromonadaceae</taxon>
        <taxon>Alteromonas/Salinimonas group</taxon>
        <taxon>Salinimonas</taxon>
    </lineage>
</organism>
<dbReference type="EMBL" id="CP064795">
    <property type="protein sequence ID" value="QPG05539.1"/>
    <property type="molecule type" value="Genomic_DNA"/>
</dbReference>
<feature type="chain" id="PRO_5032593324" evidence="1">
    <location>
        <begin position="19"/>
        <end position="225"/>
    </location>
</feature>